<dbReference type="AlphaFoldDB" id="A0A1M6G954"/>
<evidence type="ECO:0000256" key="3">
    <source>
        <dbReference type="ARBA" id="ARBA00022801"/>
    </source>
</evidence>
<dbReference type="Pfam" id="PF22666">
    <property type="entry name" value="Glyco_hydro_2_N2"/>
    <property type="match status" value="1"/>
</dbReference>
<comment type="catalytic activity">
    <reaction evidence="1">
        <text>Hydrolysis of terminal, non-reducing beta-D-mannose residues in beta-D-mannosides.</text>
        <dbReference type="EC" id="3.2.1.25"/>
    </reaction>
</comment>
<evidence type="ECO:0000259" key="7">
    <source>
        <dbReference type="Pfam" id="PF22666"/>
    </source>
</evidence>
<dbReference type="SUPFAM" id="SSF49785">
    <property type="entry name" value="Galactose-binding domain-like"/>
    <property type="match status" value="1"/>
</dbReference>
<evidence type="ECO:0000256" key="2">
    <source>
        <dbReference type="ARBA" id="ARBA00012754"/>
    </source>
</evidence>
<dbReference type="Gene3D" id="2.60.40.10">
    <property type="entry name" value="Immunoglobulins"/>
    <property type="match status" value="2"/>
</dbReference>
<protein>
    <recommendedName>
        <fullName evidence="2">beta-mannosidase</fullName>
        <ecNumber evidence="2">3.2.1.25</ecNumber>
    </recommendedName>
</protein>
<evidence type="ECO:0000259" key="6">
    <source>
        <dbReference type="Pfam" id="PF17753"/>
    </source>
</evidence>
<dbReference type="EMBL" id="FQYO01000004">
    <property type="protein sequence ID" value="SHJ06469.1"/>
    <property type="molecule type" value="Genomic_DNA"/>
</dbReference>
<dbReference type="InterPro" id="IPR041625">
    <property type="entry name" value="Beta-mannosidase_Ig"/>
</dbReference>
<dbReference type="PANTHER" id="PTHR43730:SF1">
    <property type="entry name" value="BETA-MANNOSIDASE"/>
    <property type="match status" value="1"/>
</dbReference>
<evidence type="ECO:0000256" key="4">
    <source>
        <dbReference type="ARBA" id="ARBA00023180"/>
    </source>
</evidence>
<gene>
    <name evidence="8" type="ORF">SAMN05444417_2754</name>
</gene>
<evidence type="ECO:0000256" key="1">
    <source>
        <dbReference type="ARBA" id="ARBA00000829"/>
    </source>
</evidence>
<feature type="domain" description="Beta-mannosidase Ig-fold" evidence="6">
    <location>
        <begin position="722"/>
        <end position="796"/>
    </location>
</feature>
<sequence>MTYIERPGTVDLTGTWALTDVGGEHACDISLPGEDGITALVRAGHLPEPYRGRNEYECRWVCERDWIATRRFTHDGSDVDLVLSEVDTIAEVRIDGRPVGEMRNAFAAHRIPLGPLEAGEHEIAIRFRSPVEAGREVAEGLPFPVPQTKNCPIPFGNLIRKPHCDYGWDWNIALATFGVYGRVALEPAGTPRIDTIRVWQQHRDGAVAVTVAVGAAHAEGESVEIALCGSTAEGVVVDGRAEARLIVEAPDLWWPAGQGAQPLHDLTVTVRGVTATRRIGLRSVELVSAPDAAGRSFGFRVNGRDVFAKGANWIPADALAGRITRDGVRDLLQSAVDANMNMIRVWGGGRYEPDWFYDLCDELGLMVWQDLMFACSLYPSTPDFLSQVADEVAEQVARIQHHACLALWCGDNELVGALTWYDESRADRDRYLVSYDRLNHTIEQALTEADPRANWWPSSPSPGPMSFGDAWHDDSSGDMHFWSVWHENRDFEHYHDVQPRFCSEFGFQSYPSMEVIRTFAGPEDWNIGAPVFESHQKNEGGNERIAATMFRYFRWPERFEDFVWLSQVQQAMAIKTAVTSWRALRPHCMGTLYWQLNDTWPVCSWSSLDHGGVWKVLHHHARHFYAPKTVIAKPKDGQVQLVAVNDDPDAAEFSVTAWALSLDGSIREIATGRAEVGGDASVLAEIDRSALKEGEVLSFGWTAGAAKGGDIYAPRPWKTYDLPDPKARMEVEETDGTFTLALTAEAMAFYLTAEADVPGRWSDNAIHLGPGHTARLTFTPRDPGARPDFTLRHLHSATMAGRRHDT</sequence>
<dbReference type="InterPro" id="IPR036156">
    <property type="entry name" value="Beta-gal/glucu_dom_sf"/>
</dbReference>
<evidence type="ECO:0000313" key="8">
    <source>
        <dbReference type="EMBL" id="SHJ06469.1"/>
    </source>
</evidence>
<dbReference type="GO" id="GO:0004567">
    <property type="term" value="F:beta-mannosidase activity"/>
    <property type="evidence" value="ECO:0007669"/>
    <property type="project" value="UniProtKB-EC"/>
</dbReference>
<accession>A0A1M6G954</accession>
<keyword evidence="9" id="KW-1185">Reference proteome</keyword>
<dbReference type="STRING" id="1447782.SAMN05444417_2754"/>
<dbReference type="Gene3D" id="3.20.20.80">
    <property type="entry name" value="Glycosidases"/>
    <property type="match status" value="1"/>
</dbReference>
<dbReference type="InterPro" id="IPR017853">
    <property type="entry name" value="GH"/>
</dbReference>
<dbReference type="SUPFAM" id="SSF51445">
    <property type="entry name" value="(Trans)glycosidases"/>
    <property type="match status" value="1"/>
</dbReference>
<feature type="domain" description="Beta-mannosidase-like galactose-binding" evidence="7">
    <location>
        <begin position="16"/>
        <end position="180"/>
    </location>
</feature>
<dbReference type="EC" id="3.2.1.25" evidence="2"/>
<dbReference type="SUPFAM" id="SSF49303">
    <property type="entry name" value="beta-Galactosidase/glucuronidase domain"/>
    <property type="match status" value="2"/>
</dbReference>
<dbReference type="Proteomes" id="UP000184292">
    <property type="component" value="Unassembled WGS sequence"/>
</dbReference>
<dbReference type="FunFam" id="3.20.20.80:FF:000050">
    <property type="entry name" value="Beta-mannosidase B"/>
    <property type="match status" value="1"/>
</dbReference>
<dbReference type="Pfam" id="PF17753">
    <property type="entry name" value="Ig_mannosidase"/>
    <property type="match status" value="1"/>
</dbReference>
<evidence type="ECO:0000313" key="9">
    <source>
        <dbReference type="Proteomes" id="UP000184292"/>
    </source>
</evidence>
<keyword evidence="5" id="KW-0326">Glycosidase</keyword>
<keyword evidence="4" id="KW-0325">Glycoprotein</keyword>
<dbReference type="GO" id="GO:0006516">
    <property type="term" value="P:glycoprotein catabolic process"/>
    <property type="evidence" value="ECO:0007669"/>
    <property type="project" value="TreeGrafter"/>
</dbReference>
<proteinExistence type="predicted"/>
<dbReference type="RefSeq" id="WP_073331684.1">
    <property type="nucleotide sequence ID" value="NZ_FQYO01000004.1"/>
</dbReference>
<dbReference type="InterPro" id="IPR054593">
    <property type="entry name" value="Beta-mannosidase-like_N2"/>
</dbReference>
<name>A0A1M6G954_9RHOB</name>
<dbReference type="InterPro" id="IPR008979">
    <property type="entry name" value="Galactose-bd-like_sf"/>
</dbReference>
<dbReference type="InterPro" id="IPR013783">
    <property type="entry name" value="Ig-like_fold"/>
</dbReference>
<dbReference type="PANTHER" id="PTHR43730">
    <property type="entry name" value="BETA-MANNOSIDASE"/>
    <property type="match status" value="1"/>
</dbReference>
<dbReference type="InterPro" id="IPR050887">
    <property type="entry name" value="Beta-mannosidase_GH2"/>
</dbReference>
<evidence type="ECO:0000256" key="5">
    <source>
        <dbReference type="ARBA" id="ARBA00023295"/>
    </source>
</evidence>
<dbReference type="Gene3D" id="2.60.120.260">
    <property type="entry name" value="Galactose-binding domain-like"/>
    <property type="match status" value="1"/>
</dbReference>
<keyword evidence="3" id="KW-0378">Hydrolase</keyword>
<reference evidence="8 9" key="1">
    <citation type="submission" date="2016-11" db="EMBL/GenBank/DDBJ databases">
        <authorList>
            <person name="Jaros S."/>
            <person name="Januszkiewicz K."/>
            <person name="Wedrychowicz H."/>
        </authorList>
    </citation>
    <scope>NUCLEOTIDE SEQUENCE [LARGE SCALE GENOMIC DNA]</scope>
    <source>
        <strain evidence="8 9">DSM 100565</strain>
    </source>
</reference>
<organism evidence="8 9">
    <name type="scientific">Wenxinia saemankumensis</name>
    <dbReference type="NCBI Taxonomy" id="1447782"/>
    <lineage>
        <taxon>Bacteria</taxon>
        <taxon>Pseudomonadati</taxon>
        <taxon>Pseudomonadota</taxon>
        <taxon>Alphaproteobacteria</taxon>
        <taxon>Rhodobacterales</taxon>
        <taxon>Roseobacteraceae</taxon>
        <taxon>Wenxinia</taxon>
    </lineage>
</organism>